<keyword evidence="4 6" id="KW-0072">Autophagy</keyword>
<dbReference type="GO" id="GO:0060090">
    <property type="term" value="F:molecular adaptor activity"/>
    <property type="evidence" value="ECO:0007669"/>
    <property type="project" value="TreeGrafter"/>
</dbReference>
<dbReference type="GO" id="GO:0030295">
    <property type="term" value="F:protein kinase activator activity"/>
    <property type="evidence" value="ECO:0007669"/>
    <property type="project" value="TreeGrafter"/>
</dbReference>
<dbReference type="STRING" id="45354.A0A1L0GC89"/>
<reference evidence="8 9" key="1">
    <citation type="submission" date="2016-10" db="EMBL/GenBank/DDBJ databases">
        <authorList>
            <person name="de Groot N.N."/>
        </authorList>
    </citation>
    <scope>NUCLEOTIDE SEQUENCE [LARGE SCALE GENOMIC DNA]</scope>
    <source>
        <strain evidence="8 9">CBS 141442</strain>
    </source>
</reference>
<keyword evidence="3 6" id="KW-0963">Cytoplasm</keyword>
<accession>A0A1L0GC89</accession>
<evidence type="ECO:0000256" key="2">
    <source>
        <dbReference type="ARBA" id="ARBA00013806"/>
    </source>
</evidence>
<dbReference type="InterPro" id="IPR007240">
    <property type="entry name" value="Atg17"/>
</dbReference>
<dbReference type="PANTHER" id="PTHR28005:SF1">
    <property type="entry name" value="AUTOPHAGY-RELATED PROTEIN 17"/>
    <property type="match status" value="1"/>
</dbReference>
<dbReference type="GO" id="GO:1990316">
    <property type="term" value="C:Atg1/ULK1 kinase complex"/>
    <property type="evidence" value="ECO:0007669"/>
    <property type="project" value="TreeGrafter"/>
</dbReference>
<dbReference type="PANTHER" id="PTHR28005">
    <property type="entry name" value="AUTOPHAGY-RELATED PROTEIN 17"/>
    <property type="match status" value="1"/>
</dbReference>
<evidence type="ECO:0000256" key="3">
    <source>
        <dbReference type="ARBA" id="ARBA00022490"/>
    </source>
</evidence>
<keyword evidence="9" id="KW-1185">Reference proteome</keyword>
<dbReference type="Proteomes" id="UP000182334">
    <property type="component" value="Chromosome IV"/>
</dbReference>
<evidence type="ECO:0000313" key="8">
    <source>
        <dbReference type="EMBL" id="SGZ53981.1"/>
    </source>
</evidence>
<evidence type="ECO:0000256" key="1">
    <source>
        <dbReference type="ARBA" id="ARBA00006259"/>
    </source>
</evidence>
<organism evidence="8 9">
    <name type="scientific">Sungouiella intermedia</name>
    <dbReference type="NCBI Taxonomy" id="45354"/>
    <lineage>
        <taxon>Eukaryota</taxon>
        <taxon>Fungi</taxon>
        <taxon>Dikarya</taxon>
        <taxon>Ascomycota</taxon>
        <taxon>Saccharomycotina</taxon>
        <taxon>Pichiomycetes</taxon>
        <taxon>Metschnikowiaceae</taxon>
        <taxon>Sungouiella</taxon>
    </lineage>
</organism>
<dbReference type="EMBL" id="LT635759">
    <property type="protein sequence ID" value="SGZ53981.1"/>
    <property type="molecule type" value="Genomic_DNA"/>
</dbReference>
<dbReference type="GO" id="GO:0000422">
    <property type="term" value="P:autophagy of mitochondrion"/>
    <property type="evidence" value="ECO:0007669"/>
    <property type="project" value="TreeGrafter"/>
</dbReference>
<evidence type="ECO:0000256" key="5">
    <source>
        <dbReference type="ARBA" id="ARBA00023136"/>
    </source>
</evidence>
<comment type="subcellular location">
    <subcellularLocation>
        <location evidence="6">Cytoplasm</location>
    </subcellularLocation>
    <subcellularLocation>
        <location evidence="6">Preautophagosomal structure membrane</location>
        <topology evidence="6">Peripheral membrane protein</topology>
    </subcellularLocation>
</comment>
<gene>
    <name evidence="8" type="ORF">SAMEA4029010_CIC11G00000002340</name>
</gene>
<dbReference type="OrthoDB" id="1937984at2759"/>
<sequence>MSLVDEVRQWTDEAFRTLEKAKLLSSLAQAVLESTDHILRDQLPKRLDQAESLMSKVKNYQANVTALMEHLRSKVVNGIIGPHTTAINELLVPALSDLDTALDHLKATSVPLYLINDTNTSALFKLSDFVSYDVIEKLKGNIAIYRSNCDKGRQLLEAQLDKLVDIAQKNNSRYSRCSRVYESQVVAVQLVMRYAQSTSLPQGNSNIVRNILKENASLEQELVSLLEMLTNHYDQCVLAVTILKGSSGNEVDFNVLRNDAQELPSVLKEFGSIHDIIMTNESRAAKFVDQRLPHIESVINNCEELISSYARFKNEDIVLFVLLVLGCEEIFRSNSIEAKSDSGKHTAELYADVVNQLTYHYTQFYDIYHQKYLTELHYEQFVYPRRFLKHLNDFLNGSLLRLEEEESERRRHWLQKYGNFIPKDFVLPGEYNQPSVVQVISEGLDDIQSDTAAIDETRLLDLIKLLREAQS</sequence>
<dbReference type="GO" id="GO:0034045">
    <property type="term" value="C:phagophore assembly site membrane"/>
    <property type="evidence" value="ECO:0007669"/>
    <property type="project" value="UniProtKB-SubCell"/>
</dbReference>
<protein>
    <recommendedName>
        <fullName evidence="2 6">Autophagy-related protein 17</fullName>
    </recommendedName>
</protein>
<dbReference type="AlphaFoldDB" id="A0A1L0GC89"/>
<evidence type="ECO:0000259" key="7">
    <source>
        <dbReference type="Pfam" id="PF04108"/>
    </source>
</evidence>
<comment type="function">
    <text evidence="6">Autophagy-specific protein that functions in response to autophagy-inducing signals as a scaffold to recruit other ATG proteins to organize preautophagosomal structure (PAS) formation. Modulates the timing and magnitude of the autophagy response, such as the size of the sequestering vesicles. Plays particularly a role in pexophagy and nucleophagy.</text>
</comment>
<dbReference type="Pfam" id="PF04108">
    <property type="entry name" value="ATG17_like"/>
    <property type="match status" value="1"/>
</dbReference>
<dbReference type="GO" id="GO:0034727">
    <property type="term" value="P:piecemeal microautophagy of the nucleus"/>
    <property type="evidence" value="ECO:0007669"/>
    <property type="project" value="TreeGrafter"/>
</dbReference>
<dbReference type="InterPro" id="IPR045326">
    <property type="entry name" value="ATG17-like_dom"/>
</dbReference>
<feature type="domain" description="Autophagy protein ATG17-like" evidence="7">
    <location>
        <begin position="17"/>
        <end position="421"/>
    </location>
</feature>
<dbReference type="GO" id="GO:0000045">
    <property type="term" value="P:autophagosome assembly"/>
    <property type="evidence" value="ECO:0007669"/>
    <property type="project" value="TreeGrafter"/>
</dbReference>
<comment type="similarity">
    <text evidence="1 6">Belongs to the ATG17 family.</text>
</comment>
<proteinExistence type="inferred from homology"/>
<keyword evidence="5" id="KW-0472">Membrane</keyword>
<evidence type="ECO:0000256" key="6">
    <source>
        <dbReference type="RuleBase" id="RU368080"/>
    </source>
</evidence>
<name>A0A1L0GC89_9ASCO</name>
<evidence type="ECO:0000313" key="9">
    <source>
        <dbReference type="Proteomes" id="UP000182334"/>
    </source>
</evidence>
<evidence type="ECO:0000256" key="4">
    <source>
        <dbReference type="ARBA" id="ARBA00023006"/>
    </source>
</evidence>